<feature type="domain" description="PhnB-like" evidence="1">
    <location>
        <begin position="3"/>
        <end position="117"/>
    </location>
</feature>
<dbReference type="SUPFAM" id="SSF54593">
    <property type="entry name" value="Glyoxalase/Bleomycin resistance protein/Dihydroxybiphenyl dioxygenase"/>
    <property type="match status" value="1"/>
</dbReference>
<dbReference type="Gene3D" id="3.10.180.10">
    <property type="entry name" value="2,3-Dihydroxybiphenyl 1,2-Dioxygenase, domain 1"/>
    <property type="match status" value="1"/>
</dbReference>
<sequence length="157" mass="16959">MRKITTCLWFATQAEEAATLYTSLIPGSEILEVQRFGEEGPGTPGTAMAVTFELAGQRFMALNGGPDSAFTEATSVHVACESQEEIDELWARLTEDGGEEGQCGWLKDRWGVSWQIIPRQLPELLGHADPAAAQGAMKAMLGMRKIDLAALYEAAGL</sequence>
<dbReference type="Pfam" id="PF06983">
    <property type="entry name" value="3-dmu-9_3-mt"/>
    <property type="match status" value="1"/>
</dbReference>
<gene>
    <name evidence="2" type="ORF">GCM10009733_010890</name>
</gene>
<dbReference type="RefSeq" id="WP_346101848.1">
    <property type="nucleotide sequence ID" value="NZ_BAAAMU010000005.1"/>
</dbReference>
<protein>
    <submittedName>
        <fullName evidence="2">VOC family protein</fullName>
    </submittedName>
</protein>
<dbReference type="PANTHER" id="PTHR33990">
    <property type="entry name" value="PROTEIN YJDN-RELATED"/>
    <property type="match status" value="1"/>
</dbReference>
<organism evidence="2 3">
    <name type="scientific">Nonomuraea maheshkhaliensis</name>
    <dbReference type="NCBI Taxonomy" id="419590"/>
    <lineage>
        <taxon>Bacteria</taxon>
        <taxon>Bacillati</taxon>
        <taxon>Actinomycetota</taxon>
        <taxon>Actinomycetes</taxon>
        <taxon>Streptosporangiales</taxon>
        <taxon>Streptosporangiaceae</taxon>
        <taxon>Nonomuraea</taxon>
    </lineage>
</organism>
<dbReference type="Proteomes" id="UP001500064">
    <property type="component" value="Unassembled WGS sequence"/>
</dbReference>
<dbReference type="InterPro" id="IPR009725">
    <property type="entry name" value="3_dmu_93_MTrfase"/>
</dbReference>
<evidence type="ECO:0000313" key="2">
    <source>
        <dbReference type="EMBL" id="GAA1616433.1"/>
    </source>
</evidence>
<comment type="caution">
    <text evidence="2">The sequence shown here is derived from an EMBL/GenBank/DDBJ whole genome shotgun (WGS) entry which is preliminary data.</text>
</comment>
<proteinExistence type="predicted"/>
<reference evidence="3" key="1">
    <citation type="journal article" date="2019" name="Int. J. Syst. Evol. Microbiol.">
        <title>The Global Catalogue of Microorganisms (GCM) 10K type strain sequencing project: providing services to taxonomists for standard genome sequencing and annotation.</title>
        <authorList>
            <consortium name="The Broad Institute Genomics Platform"/>
            <consortium name="The Broad Institute Genome Sequencing Center for Infectious Disease"/>
            <person name="Wu L."/>
            <person name="Ma J."/>
        </authorList>
    </citation>
    <scope>NUCLEOTIDE SEQUENCE [LARGE SCALE GENOMIC DNA]</scope>
    <source>
        <strain evidence="3">JCM 13929</strain>
    </source>
</reference>
<keyword evidence="3" id="KW-1185">Reference proteome</keyword>
<dbReference type="PIRSF" id="PIRSF021700">
    <property type="entry name" value="3_dmu_93_MTrfase"/>
    <property type="match status" value="1"/>
</dbReference>
<dbReference type="InterPro" id="IPR028973">
    <property type="entry name" value="PhnB-like"/>
</dbReference>
<dbReference type="PANTHER" id="PTHR33990:SF2">
    <property type="entry name" value="PHNB-LIKE DOMAIN-CONTAINING PROTEIN"/>
    <property type="match status" value="1"/>
</dbReference>
<name>A0ABP4QMR2_9ACTN</name>
<evidence type="ECO:0000313" key="3">
    <source>
        <dbReference type="Proteomes" id="UP001500064"/>
    </source>
</evidence>
<dbReference type="InterPro" id="IPR029068">
    <property type="entry name" value="Glyas_Bleomycin-R_OHBP_Dase"/>
</dbReference>
<evidence type="ECO:0000259" key="1">
    <source>
        <dbReference type="Pfam" id="PF06983"/>
    </source>
</evidence>
<dbReference type="CDD" id="cd06588">
    <property type="entry name" value="PhnB_like"/>
    <property type="match status" value="1"/>
</dbReference>
<dbReference type="EMBL" id="BAAAMU010000005">
    <property type="protein sequence ID" value="GAA1616433.1"/>
    <property type="molecule type" value="Genomic_DNA"/>
</dbReference>
<accession>A0ABP4QMR2</accession>